<feature type="domain" description="FIST" evidence="1">
    <location>
        <begin position="27"/>
        <end position="217"/>
    </location>
</feature>
<dbReference type="SMART" id="SM01204">
    <property type="entry name" value="FIST_C"/>
    <property type="match status" value="1"/>
</dbReference>
<evidence type="ECO:0000259" key="1">
    <source>
        <dbReference type="SMART" id="SM00897"/>
    </source>
</evidence>
<dbReference type="InterPro" id="IPR019494">
    <property type="entry name" value="FIST_C"/>
</dbReference>
<dbReference type="SMART" id="SM00897">
    <property type="entry name" value="FIST"/>
    <property type="match status" value="1"/>
</dbReference>
<organism evidence="3 4">
    <name type="scientific">Winogradskyella pulchriflava</name>
    <dbReference type="NCBI Taxonomy" id="1110688"/>
    <lineage>
        <taxon>Bacteria</taxon>
        <taxon>Pseudomonadati</taxon>
        <taxon>Bacteroidota</taxon>
        <taxon>Flavobacteriia</taxon>
        <taxon>Flavobacteriales</taxon>
        <taxon>Flavobacteriaceae</taxon>
        <taxon>Winogradskyella</taxon>
    </lineage>
</organism>
<sequence>MKSKSIKGHSTAEIKTALTNCLSDGFKPTLAIVFLSIAQDHKAIIQLLDDKQISVFGVTTNGEFIDENTEKESVAILLLDMKRKHFNIYLEEYPKKNYREIAQNIASKAINDFQKPAFLIAASHLETDAEQLLFGISDITGNDVNVFGAMAGDDYTFSDQFVFTNGKESKVGTVVLVLDEDKINIKGVATCGWKAVGTVRTVTKSEGNHVYTVDNIPVLDITTKYGGLENVTPENENLLLEIAANFPLQLQREKGDPVMRPGLVVDWSDRSFLCSGTVPQGSKVRFSLPPDFDVMEKVIKGVQSLKDTEMPEADALVVFSCAGRILSLGPLMNQEIEGVKNVWNVPMIGMFSNGELARATGGNLEMHNLTTCCVVLKEK</sequence>
<feature type="domain" description="FIST C-domain" evidence="2">
    <location>
        <begin position="218"/>
        <end position="359"/>
    </location>
</feature>
<protein>
    <submittedName>
        <fullName evidence="3">FIST signal transduction protein</fullName>
    </submittedName>
</protein>
<dbReference type="InterPro" id="IPR013702">
    <property type="entry name" value="FIST_domain_N"/>
</dbReference>
<dbReference type="RefSeq" id="WP_386063721.1">
    <property type="nucleotide sequence ID" value="NZ_JBHLTQ010000005.1"/>
</dbReference>
<gene>
    <name evidence="3" type="ORF">ACFFGA_10825</name>
</gene>
<keyword evidence="4" id="KW-1185">Reference proteome</keyword>
<reference evidence="3 4" key="1">
    <citation type="submission" date="2024-09" db="EMBL/GenBank/DDBJ databases">
        <authorList>
            <person name="Sun Q."/>
            <person name="Mori K."/>
        </authorList>
    </citation>
    <scope>NUCLEOTIDE SEQUENCE [LARGE SCALE GENOMIC DNA]</scope>
    <source>
        <strain evidence="3 4">NCAIM B.02481</strain>
    </source>
</reference>
<evidence type="ECO:0000259" key="2">
    <source>
        <dbReference type="SMART" id="SM01204"/>
    </source>
</evidence>
<evidence type="ECO:0000313" key="4">
    <source>
        <dbReference type="Proteomes" id="UP001589832"/>
    </source>
</evidence>
<proteinExistence type="predicted"/>
<dbReference type="Pfam" id="PF08495">
    <property type="entry name" value="FIST"/>
    <property type="match status" value="1"/>
</dbReference>
<accession>A0ABV6Q9U9</accession>
<dbReference type="Proteomes" id="UP001589832">
    <property type="component" value="Unassembled WGS sequence"/>
</dbReference>
<dbReference type="Pfam" id="PF10442">
    <property type="entry name" value="FIST_C"/>
    <property type="match status" value="1"/>
</dbReference>
<evidence type="ECO:0000313" key="3">
    <source>
        <dbReference type="EMBL" id="MFC0605049.1"/>
    </source>
</evidence>
<dbReference type="PANTHER" id="PTHR40252:SF2">
    <property type="entry name" value="BLR0328 PROTEIN"/>
    <property type="match status" value="1"/>
</dbReference>
<dbReference type="EMBL" id="JBHLTQ010000005">
    <property type="protein sequence ID" value="MFC0605049.1"/>
    <property type="molecule type" value="Genomic_DNA"/>
</dbReference>
<comment type="caution">
    <text evidence="3">The sequence shown here is derived from an EMBL/GenBank/DDBJ whole genome shotgun (WGS) entry which is preliminary data.</text>
</comment>
<name>A0ABV6Q9U9_9FLAO</name>
<dbReference type="PANTHER" id="PTHR40252">
    <property type="entry name" value="BLR0328 PROTEIN"/>
    <property type="match status" value="1"/>
</dbReference>